<comment type="caution">
    <text evidence="2">The sequence shown here is derived from an EMBL/GenBank/DDBJ whole genome shotgun (WGS) entry which is preliminary data.</text>
</comment>
<evidence type="ECO:0000313" key="3">
    <source>
        <dbReference type="Proteomes" id="UP000606870"/>
    </source>
</evidence>
<dbReference type="Pfam" id="PF13649">
    <property type="entry name" value="Methyltransf_25"/>
    <property type="match status" value="1"/>
</dbReference>
<dbReference type="InterPro" id="IPR029063">
    <property type="entry name" value="SAM-dependent_MTases_sf"/>
</dbReference>
<protein>
    <submittedName>
        <fullName evidence="2">Class I SAM-dependent methyltransferase</fullName>
    </submittedName>
</protein>
<proteinExistence type="predicted"/>
<keyword evidence="3" id="KW-1185">Reference proteome</keyword>
<dbReference type="InterPro" id="IPR041698">
    <property type="entry name" value="Methyltransf_25"/>
</dbReference>
<dbReference type="SUPFAM" id="SSF53335">
    <property type="entry name" value="S-adenosyl-L-methionine-dependent methyltransferases"/>
    <property type="match status" value="1"/>
</dbReference>
<dbReference type="CDD" id="cd02440">
    <property type="entry name" value="AdoMet_MTases"/>
    <property type="match status" value="1"/>
</dbReference>
<keyword evidence="2" id="KW-0489">Methyltransferase</keyword>
<dbReference type="Gene3D" id="3.40.50.150">
    <property type="entry name" value="Vaccinia Virus protein VP39"/>
    <property type="match status" value="1"/>
</dbReference>
<dbReference type="Proteomes" id="UP000606870">
    <property type="component" value="Unassembled WGS sequence"/>
</dbReference>
<dbReference type="RefSeq" id="WP_186503808.1">
    <property type="nucleotide sequence ID" value="NZ_JACOGK010000027.1"/>
</dbReference>
<keyword evidence="2" id="KW-0808">Transferase</keyword>
<evidence type="ECO:0000259" key="1">
    <source>
        <dbReference type="Pfam" id="PF13649"/>
    </source>
</evidence>
<accession>A0ABR6VJW3</accession>
<feature type="domain" description="Methyltransferase" evidence="1">
    <location>
        <begin position="51"/>
        <end position="143"/>
    </location>
</feature>
<name>A0ABR6VJW3_9FIRM</name>
<dbReference type="EMBL" id="JACOGK010000027">
    <property type="protein sequence ID" value="MBC3537433.1"/>
    <property type="molecule type" value="Genomic_DNA"/>
</dbReference>
<organism evidence="2 3">
    <name type="scientific">Megasphaera hominis</name>
    <dbReference type="NCBI Taxonomy" id="159836"/>
    <lineage>
        <taxon>Bacteria</taxon>
        <taxon>Bacillati</taxon>
        <taxon>Bacillota</taxon>
        <taxon>Negativicutes</taxon>
        <taxon>Veillonellales</taxon>
        <taxon>Veillonellaceae</taxon>
        <taxon>Megasphaera</taxon>
    </lineage>
</organism>
<gene>
    <name evidence="2" type="ORF">H8J70_09230</name>
</gene>
<sequence length="247" mass="27834">MEQLNEWIQDYWNRRSRAFSSVRQQELASSDALAWQRYIQQFLPAGRRLRILDIGTGPGFLAILMARCGHTVTAVDSSTGMIEEACRNAAAFGANVDFHVADALALPFADDQFDLILSRNLTWNLPDVTAAYTEWYRVLCPGGLLLNFDANYGPVHFTAAAEEEENVHHTIDMALLRECDDLKDALQISKECRPAWDLCCVESIGFKNCGYTRDIRPFVHTSPDMKYDMAPLFCLHGRKEAADQAAH</sequence>
<dbReference type="PANTHER" id="PTHR43591">
    <property type="entry name" value="METHYLTRANSFERASE"/>
    <property type="match status" value="1"/>
</dbReference>
<dbReference type="GO" id="GO:0008168">
    <property type="term" value="F:methyltransferase activity"/>
    <property type="evidence" value="ECO:0007669"/>
    <property type="project" value="UniProtKB-KW"/>
</dbReference>
<evidence type="ECO:0000313" key="2">
    <source>
        <dbReference type="EMBL" id="MBC3537433.1"/>
    </source>
</evidence>
<reference evidence="2 3" key="1">
    <citation type="submission" date="2020-08" db="EMBL/GenBank/DDBJ databases">
        <authorList>
            <person name="Liu C."/>
            <person name="Sun Q."/>
        </authorList>
    </citation>
    <scope>NUCLEOTIDE SEQUENCE [LARGE SCALE GENOMIC DNA]</scope>
    <source>
        <strain evidence="2 3">NSJ-59</strain>
    </source>
</reference>
<dbReference type="GO" id="GO:0032259">
    <property type="term" value="P:methylation"/>
    <property type="evidence" value="ECO:0007669"/>
    <property type="project" value="UniProtKB-KW"/>
</dbReference>
<dbReference type="PANTHER" id="PTHR43591:SF24">
    <property type="entry name" value="2-METHOXY-6-POLYPRENYL-1,4-BENZOQUINOL METHYLASE, MITOCHONDRIAL"/>
    <property type="match status" value="1"/>
</dbReference>